<feature type="non-terminal residue" evidence="2">
    <location>
        <position position="340"/>
    </location>
</feature>
<evidence type="ECO:0000313" key="2">
    <source>
        <dbReference type="EMBL" id="EKD44603.1"/>
    </source>
</evidence>
<dbReference type="Pfam" id="PF04545">
    <property type="entry name" value="Sigma70_r4"/>
    <property type="match status" value="1"/>
</dbReference>
<dbReference type="GO" id="GO:0003700">
    <property type="term" value="F:DNA-binding transcription factor activity"/>
    <property type="evidence" value="ECO:0007669"/>
    <property type="project" value="InterPro"/>
</dbReference>
<proteinExistence type="predicted"/>
<sequence>MGAVLNTKQIQDSFISILSWLTDKEQSVITRRIGLGGEKETLQSIGNTYGITRERVRQIEDVGIKKIGRIVRSSALVYIQETAEKILGVSGGLMTKDKLVAALIEEIRIENTLNEGILEVIVQSDFNIQKSKPQIGTQTYFYTPDIQKKLIGAIHKEAMTILKKKGDIMETTALYEIIRSNLASAFGKIEACLIDAVLDIFDELVKGEEKYIGLTKWKILNPSTLKDKAVYVFKKEKNPIHFVELANKISNYFGEPVKVATIHNELIRNNEFVLIGRGIYVLKEWGYKPGTVLDVIMDIFQKAKTPLSTEEIIAWVLKTRQVKTSTIYMNLQNKQQIERV</sequence>
<dbReference type="Gene3D" id="1.10.10.1250">
    <property type="entry name" value="RNA polymerase, subunit delta, N-terminal domain"/>
    <property type="match status" value="1"/>
</dbReference>
<dbReference type="InterPro" id="IPR038087">
    <property type="entry name" value="RNAP_delta_N_dom_sf"/>
</dbReference>
<protein>
    <submittedName>
        <fullName evidence="2">Sigma-70 region 4 protein</fullName>
    </submittedName>
</protein>
<evidence type="ECO:0000259" key="1">
    <source>
        <dbReference type="Pfam" id="PF04545"/>
    </source>
</evidence>
<gene>
    <name evidence="2" type="ORF">ACD_71C00082G0004</name>
</gene>
<dbReference type="InterPro" id="IPR036388">
    <property type="entry name" value="WH-like_DNA-bd_sf"/>
</dbReference>
<name>K1ZJL4_9BACT</name>
<reference evidence="2" key="1">
    <citation type="journal article" date="2012" name="Science">
        <title>Fermentation, hydrogen, and sulfur metabolism in multiple uncultivated bacterial phyla.</title>
        <authorList>
            <person name="Wrighton K.C."/>
            <person name="Thomas B.C."/>
            <person name="Sharon I."/>
            <person name="Miller C.S."/>
            <person name="Castelle C.J."/>
            <person name="VerBerkmoes N.C."/>
            <person name="Wilkins M.J."/>
            <person name="Hettich R.L."/>
            <person name="Lipton M.S."/>
            <person name="Williams K.H."/>
            <person name="Long P.E."/>
            <person name="Banfield J.F."/>
        </authorList>
    </citation>
    <scope>NUCLEOTIDE SEQUENCE [LARGE SCALE GENOMIC DNA]</scope>
</reference>
<dbReference type="InterPro" id="IPR013324">
    <property type="entry name" value="RNA_pol_sigma_r3/r4-like"/>
</dbReference>
<dbReference type="SUPFAM" id="SSF88659">
    <property type="entry name" value="Sigma3 and sigma4 domains of RNA polymerase sigma factors"/>
    <property type="match status" value="1"/>
</dbReference>
<dbReference type="Gene3D" id="1.10.10.10">
    <property type="entry name" value="Winged helix-like DNA-binding domain superfamily/Winged helix DNA-binding domain"/>
    <property type="match status" value="1"/>
</dbReference>
<organism evidence="2">
    <name type="scientific">uncultured bacterium</name>
    <name type="common">gcode 4</name>
    <dbReference type="NCBI Taxonomy" id="1234023"/>
    <lineage>
        <taxon>Bacteria</taxon>
        <taxon>environmental samples</taxon>
    </lineage>
</organism>
<accession>K1ZJL4</accession>
<dbReference type="EMBL" id="AMFJ01028813">
    <property type="protein sequence ID" value="EKD44603.1"/>
    <property type="molecule type" value="Genomic_DNA"/>
</dbReference>
<dbReference type="GO" id="GO:0006352">
    <property type="term" value="P:DNA-templated transcription initiation"/>
    <property type="evidence" value="ECO:0007669"/>
    <property type="project" value="InterPro"/>
</dbReference>
<dbReference type="InterPro" id="IPR000943">
    <property type="entry name" value="RNA_pol_sigma70"/>
</dbReference>
<feature type="domain" description="RNA polymerase sigma-70 region 4" evidence="1">
    <location>
        <begin position="18"/>
        <end position="67"/>
    </location>
</feature>
<dbReference type="InterPro" id="IPR007630">
    <property type="entry name" value="RNA_pol_sigma70_r4"/>
</dbReference>
<dbReference type="PRINTS" id="PR00046">
    <property type="entry name" value="SIGMA70FCT"/>
</dbReference>
<comment type="caution">
    <text evidence="2">The sequence shown here is derived from an EMBL/GenBank/DDBJ whole genome shotgun (WGS) entry which is preliminary data.</text>
</comment>
<dbReference type="AlphaFoldDB" id="K1ZJL4"/>